<organism evidence="1 2">
    <name type="scientific">Thermoproteota archaeon</name>
    <dbReference type="NCBI Taxonomy" id="2056631"/>
    <lineage>
        <taxon>Archaea</taxon>
        <taxon>Thermoproteota</taxon>
    </lineage>
</organism>
<name>A0A497EWP0_9CREN</name>
<proteinExistence type="predicted"/>
<dbReference type="AlphaFoldDB" id="A0A497EWP0"/>
<comment type="caution">
    <text evidence="1">The sequence shown here is derived from an EMBL/GenBank/DDBJ whole genome shotgun (WGS) entry which is preliminary data.</text>
</comment>
<sequence>MRIMRSRRGISAIIVSLIILAVSLGMAAAYAAMMMGWFGGASAVVKVDTSDSKVILHPSTGYAKFQLVIRNLGTITMKISSITIDLKSGKGVITFTSPMKFNLEVGDTQVISGGSIYGSSTAVVVTSDGKLIIPPGQSATLFGEVADGKPYWDVNENYRGTIFYEGGAIDFKYPVETY</sequence>
<dbReference type="Proteomes" id="UP000269499">
    <property type="component" value="Unassembled WGS sequence"/>
</dbReference>
<dbReference type="EMBL" id="QMRA01000149">
    <property type="protein sequence ID" value="RLE51804.1"/>
    <property type="molecule type" value="Genomic_DNA"/>
</dbReference>
<evidence type="ECO:0000313" key="2">
    <source>
        <dbReference type="Proteomes" id="UP000269499"/>
    </source>
</evidence>
<reference evidence="1 2" key="1">
    <citation type="submission" date="2018-06" db="EMBL/GenBank/DDBJ databases">
        <title>Extensive metabolic versatility and redundancy in microbially diverse, dynamic hydrothermal sediments.</title>
        <authorList>
            <person name="Dombrowski N."/>
            <person name="Teske A."/>
            <person name="Baker B.J."/>
        </authorList>
    </citation>
    <scope>NUCLEOTIDE SEQUENCE [LARGE SCALE GENOMIC DNA]</scope>
    <source>
        <strain evidence="1">B20_G2</strain>
    </source>
</reference>
<gene>
    <name evidence="1" type="ORF">DRJ26_05400</name>
</gene>
<evidence type="ECO:0008006" key="3">
    <source>
        <dbReference type="Google" id="ProtNLM"/>
    </source>
</evidence>
<evidence type="ECO:0000313" key="1">
    <source>
        <dbReference type="EMBL" id="RLE51804.1"/>
    </source>
</evidence>
<protein>
    <recommendedName>
        <fullName evidence="3">DUF4352 domain-containing protein</fullName>
    </recommendedName>
</protein>
<accession>A0A497EWP0</accession>